<proteinExistence type="inferred from homology"/>
<dbReference type="Proteomes" id="UP000292052">
    <property type="component" value="Unassembled WGS sequence"/>
</dbReference>
<comment type="function">
    <text evidence="1">Catalyzes the reduction of fatty acyl-CoA to fatty alcohols.</text>
</comment>
<feature type="domain" description="Thioester reductase (TE)" evidence="2">
    <location>
        <begin position="3"/>
        <end position="90"/>
    </location>
</feature>
<dbReference type="InterPro" id="IPR013120">
    <property type="entry name" value="FAR_NAD-bd"/>
</dbReference>
<evidence type="ECO:0000313" key="3">
    <source>
        <dbReference type="EMBL" id="RZC35435.1"/>
    </source>
</evidence>
<keyword evidence="4" id="KW-1185">Reference proteome</keyword>
<reference evidence="3 4" key="1">
    <citation type="submission" date="2017-03" db="EMBL/GenBank/DDBJ databases">
        <title>Genome of the blue death feigning beetle - Asbolus verrucosus.</title>
        <authorList>
            <person name="Rider S.D."/>
        </authorList>
    </citation>
    <scope>NUCLEOTIDE SEQUENCE [LARGE SCALE GENOMIC DNA]</scope>
    <source>
        <strain evidence="3">Butters</strain>
        <tissue evidence="3">Head and leg muscle</tissue>
    </source>
</reference>
<feature type="non-terminal residue" evidence="3">
    <location>
        <position position="90"/>
    </location>
</feature>
<dbReference type="OrthoDB" id="429813at2759"/>
<dbReference type="Pfam" id="PF07993">
    <property type="entry name" value="NAD_binding_4"/>
    <property type="match status" value="1"/>
</dbReference>
<dbReference type="Gene3D" id="3.40.50.720">
    <property type="entry name" value="NAD(P)-binding Rossmann-like Domain"/>
    <property type="match status" value="1"/>
</dbReference>
<comment type="caution">
    <text evidence="3">The sequence shown here is derived from an EMBL/GenBank/DDBJ whole genome shotgun (WGS) entry which is preliminary data.</text>
</comment>
<keyword evidence="1" id="KW-0560">Oxidoreductase</keyword>
<organism evidence="3 4">
    <name type="scientific">Asbolus verrucosus</name>
    <name type="common">Desert ironclad beetle</name>
    <dbReference type="NCBI Taxonomy" id="1661398"/>
    <lineage>
        <taxon>Eukaryota</taxon>
        <taxon>Metazoa</taxon>
        <taxon>Ecdysozoa</taxon>
        <taxon>Arthropoda</taxon>
        <taxon>Hexapoda</taxon>
        <taxon>Insecta</taxon>
        <taxon>Pterygota</taxon>
        <taxon>Neoptera</taxon>
        <taxon>Endopterygota</taxon>
        <taxon>Coleoptera</taxon>
        <taxon>Polyphaga</taxon>
        <taxon>Cucujiformia</taxon>
        <taxon>Tenebrionidae</taxon>
        <taxon>Pimeliinae</taxon>
        <taxon>Asbolus</taxon>
    </lineage>
</organism>
<evidence type="ECO:0000313" key="4">
    <source>
        <dbReference type="Proteomes" id="UP000292052"/>
    </source>
</evidence>
<dbReference type="InterPro" id="IPR036291">
    <property type="entry name" value="NAD(P)-bd_dom_sf"/>
</dbReference>
<dbReference type="PANTHER" id="PTHR11011">
    <property type="entry name" value="MALE STERILITY PROTEIN 2-RELATED"/>
    <property type="match status" value="1"/>
</dbReference>
<sequence length="90" mass="10020">ILGDWPNTYTFTKAIAENAVKKYSKNLPLCLIRPSAIFTSRPVIATYKELLRSWIDNLYGPTGIVVGAGTGLLKTLHCDKKKNTEIVPRD</sequence>
<name>A0A482VRF8_ASBVE</name>
<feature type="non-terminal residue" evidence="3">
    <location>
        <position position="1"/>
    </location>
</feature>
<dbReference type="InterPro" id="IPR026055">
    <property type="entry name" value="FAR"/>
</dbReference>
<keyword evidence="1" id="KW-0521">NADP</keyword>
<evidence type="ECO:0000256" key="1">
    <source>
        <dbReference type="RuleBase" id="RU363097"/>
    </source>
</evidence>
<accession>A0A482VRF8</accession>
<comment type="similarity">
    <text evidence="1">Belongs to the fatty acyl-CoA reductase family.</text>
</comment>
<keyword evidence="1" id="KW-0443">Lipid metabolism</keyword>
<dbReference type="EC" id="1.2.1.84" evidence="1"/>
<dbReference type="AlphaFoldDB" id="A0A482VRF8"/>
<dbReference type="GO" id="GO:0005777">
    <property type="term" value="C:peroxisome"/>
    <property type="evidence" value="ECO:0007669"/>
    <property type="project" value="TreeGrafter"/>
</dbReference>
<keyword evidence="1" id="KW-0444">Lipid biosynthesis</keyword>
<protein>
    <recommendedName>
        <fullName evidence="1">Fatty acyl-CoA reductase</fullName>
        <ecNumber evidence="1">1.2.1.84</ecNumber>
    </recommendedName>
</protein>
<evidence type="ECO:0000259" key="2">
    <source>
        <dbReference type="Pfam" id="PF07993"/>
    </source>
</evidence>
<dbReference type="GO" id="GO:0080019">
    <property type="term" value="F:alcohol-forming very long-chain fatty acyl-CoA reductase activity"/>
    <property type="evidence" value="ECO:0007669"/>
    <property type="project" value="InterPro"/>
</dbReference>
<gene>
    <name evidence="3" type="ORF">BDFB_015108</name>
</gene>
<dbReference type="EMBL" id="QDEB01070861">
    <property type="protein sequence ID" value="RZC35435.1"/>
    <property type="molecule type" value="Genomic_DNA"/>
</dbReference>
<dbReference type="GO" id="GO:0035336">
    <property type="term" value="P:long-chain fatty-acyl-CoA metabolic process"/>
    <property type="evidence" value="ECO:0007669"/>
    <property type="project" value="TreeGrafter"/>
</dbReference>
<comment type="catalytic activity">
    <reaction evidence="1">
        <text>a long-chain fatty acyl-CoA + 2 NADPH + 2 H(+) = a long-chain primary fatty alcohol + 2 NADP(+) + CoA</text>
        <dbReference type="Rhea" id="RHEA:52716"/>
        <dbReference type="ChEBI" id="CHEBI:15378"/>
        <dbReference type="ChEBI" id="CHEBI:57287"/>
        <dbReference type="ChEBI" id="CHEBI:57783"/>
        <dbReference type="ChEBI" id="CHEBI:58349"/>
        <dbReference type="ChEBI" id="CHEBI:77396"/>
        <dbReference type="ChEBI" id="CHEBI:83139"/>
        <dbReference type="EC" id="1.2.1.84"/>
    </reaction>
</comment>
<dbReference type="PANTHER" id="PTHR11011:SF60">
    <property type="entry name" value="FATTY ACYL-COA REDUCTASE-RELATED"/>
    <property type="match status" value="1"/>
</dbReference>
<dbReference type="GO" id="GO:0102965">
    <property type="term" value="F:alcohol-forming long-chain fatty acyl-CoA reductase activity"/>
    <property type="evidence" value="ECO:0007669"/>
    <property type="project" value="UniProtKB-EC"/>
</dbReference>
<dbReference type="SUPFAM" id="SSF51735">
    <property type="entry name" value="NAD(P)-binding Rossmann-fold domains"/>
    <property type="match status" value="1"/>
</dbReference>